<keyword evidence="1" id="KW-0732">Signal</keyword>
<name>A0A397UVC6_9GLOM</name>
<protein>
    <submittedName>
        <fullName evidence="2">Uncharacterized protein</fullName>
    </submittedName>
</protein>
<proteinExistence type="predicted"/>
<dbReference type="EMBL" id="QKWP01000953">
    <property type="protein sequence ID" value="RIB13127.1"/>
    <property type="molecule type" value="Genomic_DNA"/>
</dbReference>
<gene>
    <name evidence="2" type="ORF">C2G38_2099084</name>
</gene>
<organism evidence="2 3">
    <name type="scientific">Gigaspora rosea</name>
    <dbReference type="NCBI Taxonomy" id="44941"/>
    <lineage>
        <taxon>Eukaryota</taxon>
        <taxon>Fungi</taxon>
        <taxon>Fungi incertae sedis</taxon>
        <taxon>Mucoromycota</taxon>
        <taxon>Glomeromycotina</taxon>
        <taxon>Glomeromycetes</taxon>
        <taxon>Diversisporales</taxon>
        <taxon>Gigasporaceae</taxon>
        <taxon>Gigaspora</taxon>
    </lineage>
</organism>
<reference evidence="2 3" key="1">
    <citation type="submission" date="2018-06" db="EMBL/GenBank/DDBJ databases">
        <title>Comparative genomics reveals the genomic features of Rhizophagus irregularis, R. cerebriforme, R. diaphanum and Gigaspora rosea, and their symbiotic lifestyle signature.</title>
        <authorList>
            <person name="Morin E."/>
            <person name="San Clemente H."/>
            <person name="Chen E.C.H."/>
            <person name="De La Providencia I."/>
            <person name="Hainaut M."/>
            <person name="Kuo A."/>
            <person name="Kohler A."/>
            <person name="Murat C."/>
            <person name="Tang N."/>
            <person name="Roy S."/>
            <person name="Loubradou J."/>
            <person name="Henrissat B."/>
            <person name="Grigoriev I.V."/>
            <person name="Corradi N."/>
            <person name="Roux C."/>
            <person name="Martin F.M."/>
        </authorList>
    </citation>
    <scope>NUCLEOTIDE SEQUENCE [LARGE SCALE GENOMIC DNA]</scope>
    <source>
        <strain evidence="2 3">DAOM 194757</strain>
    </source>
</reference>
<evidence type="ECO:0000313" key="3">
    <source>
        <dbReference type="Proteomes" id="UP000266673"/>
    </source>
</evidence>
<feature type="chain" id="PRO_5017295473" evidence="1">
    <location>
        <begin position="23"/>
        <end position="74"/>
    </location>
</feature>
<feature type="signal peptide" evidence="1">
    <location>
        <begin position="1"/>
        <end position="22"/>
    </location>
</feature>
<evidence type="ECO:0000313" key="2">
    <source>
        <dbReference type="EMBL" id="RIB13127.1"/>
    </source>
</evidence>
<keyword evidence="3" id="KW-1185">Reference proteome</keyword>
<dbReference type="Proteomes" id="UP000266673">
    <property type="component" value="Unassembled WGS sequence"/>
</dbReference>
<evidence type="ECO:0000256" key="1">
    <source>
        <dbReference type="SAM" id="SignalP"/>
    </source>
</evidence>
<sequence>MMFRMRDFFIFLTIALLIMVQANIHVESTPIVTPDGKFVNILLFFSRLKPCPPCRGAVVKRISCYRACPKCAYH</sequence>
<comment type="caution">
    <text evidence="2">The sequence shown here is derived from an EMBL/GenBank/DDBJ whole genome shotgun (WGS) entry which is preliminary data.</text>
</comment>
<dbReference type="AlphaFoldDB" id="A0A397UVC6"/>
<accession>A0A397UVC6</accession>